<protein>
    <submittedName>
        <fullName evidence="2">FBA domain-containing protein</fullName>
    </submittedName>
</protein>
<accession>A0AC34RRC2</accession>
<sequence>MDNHRPPITFTEWVSHRSDCGSLYKMILILYDKDNKCIASEQQDISFVQWANQKWHKMEITLKSYPPGGRVLRVHSAGRDTQFWAGHYGTKIAGSQLVVSMEDTPPSTGNSTVVAPGSALGRSRYQPLE</sequence>
<dbReference type="WBParaSite" id="JU765_v2.g9298.t1">
    <property type="protein sequence ID" value="JU765_v2.g9298.t1"/>
    <property type="gene ID" value="JU765_v2.g9298"/>
</dbReference>
<dbReference type="Proteomes" id="UP000887576">
    <property type="component" value="Unplaced"/>
</dbReference>
<name>A0AC34RRC2_9BILA</name>
<evidence type="ECO:0000313" key="1">
    <source>
        <dbReference type="Proteomes" id="UP000887576"/>
    </source>
</evidence>
<organism evidence="1 2">
    <name type="scientific">Panagrolaimus sp. JU765</name>
    <dbReference type="NCBI Taxonomy" id="591449"/>
    <lineage>
        <taxon>Eukaryota</taxon>
        <taxon>Metazoa</taxon>
        <taxon>Ecdysozoa</taxon>
        <taxon>Nematoda</taxon>
        <taxon>Chromadorea</taxon>
        <taxon>Rhabditida</taxon>
        <taxon>Tylenchina</taxon>
        <taxon>Panagrolaimomorpha</taxon>
        <taxon>Panagrolaimoidea</taxon>
        <taxon>Panagrolaimidae</taxon>
        <taxon>Panagrolaimus</taxon>
    </lineage>
</organism>
<proteinExistence type="predicted"/>
<evidence type="ECO:0000313" key="2">
    <source>
        <dbReference type="WBParaSite" id="JU765_v2.g9298.t1"/>
    </source>
</evidence>
<reference evidence="2" key="1">
    <citation type="submission" date="2022-11" db="UniProtKB">
        <authorList>
            <consortium name="WormBaseParasite"/>
        </authorList>
    </citation>
    <scope>IDENTIFICATION</scope>
</reference>